<dbReference type="Gene3D" id="3.40.190.150">
    <property type="entry name" value="Bordetella uptake gene, domain 1"/>
    <property type="match status" value="1"/>
</dbReference>
<dbReference type="OrthoDB" id="8678477at2"/>
<organism evidence="3 4">
    <name type="scientific">Pseudacidovorax intermedius</name>
    <dbReference type="NCBI Taxonomy" id="433924"/>
    <lineage>
        <taxon>Bacteria</taxon>
        <taxon>Pseudomonadati</taxon>
        <taxon>Pseudomonadota</taxon>
        <taxon>Betaproteobacteria</taxon>
        <taxon>Burkholderiales</taxon>
        <taxon>Comamonadaceae</taxon>
        <taxon>Pseudacidovorax</taxon>
    </lineage>
</organism>
<dbReference type="InterPro" id="IPR006311">
    <property type="entry name" value="TAT_signal"/>
</dbReference>
<proteinExistence type="inferred from homology"/>
<dbReference type="PIRSF" id="PIRSF017082">
    <property type="entry name" value="YflP"/>
    <property type="match status" value="1"/>
</dbReference>
<dbReference type="Proteomes" id="UP000072741">
    <property type="component" value="Unassembled WGS sequence"/>
</dbReference>
<keyword evidence="2" id="KW-0732">Signal</keyword>
<keyword evidence="3" id="KW-0675">Receptor</keyword>
<sequence>MLMVDKRRLLRSCAALAATACAPAWAQVGPRPARPASAPPEADAAWPTRPVQLMVGFPPNASPDTAARIVAAPLAKLLGQPVDVANKPGSSGNVAADAVAKARDDHTLGVLINGNLTIARLLDHAVPFDPEKDFAPIGLIGTAPLVLATSAKAQGHRPDELLLWARNLGADARYGTPGAGTVGHLGMELLKMRTSISARHQPFAGNPQVVEAMLAGQIELALLPPGLALPAVKDGRLKAIGITAPERSPLTGGMPTLREADVRGADLEIWTALAGPAGQSTASMARMNAALQSVLRTPEVRDALLAAGWQARGGTPEALVRRIRSDTATLGGVIMMRGIRAG</sequence>
<dbReference type="Gene3D" id="3.40.190.10">
    <property type="entry name" value="Periplasmic binding protein-like II"/>
    <property type="match status" value="1"/>
</dbReference>
<dbReference type="InterPro" id="IPR005064">
    <property type="entry name" value="BUG"/>
</dbReference>
<comment type="caution">
    <text evidence="3">The sequence shown here is derived from an EMBL/GenBank/DDBJ whole genome shotgun (WGS) entry which is preliminary data.</text>
</comment>
<keyword evidence="4" id="KW-1185">Reference proteome</keyword>
<comment type="similarity">
    <text evidence="1">Belongs to the UPF0065 (bug) family.</text>
</comment>
<evidence type="ECO:0000313" key="4">
    <source>
        <dbReference type="Proteomes" id="UP000072741"/>
    </source>
</evidence>
<evidence type="ECO:0000256" key="1">
    <source>
        <dbReference type="ARBA" id="ARBA00006987"/>
    </source>
</evidence>
<dbReference type="EMBL" id="LDSL01000064">
    <property type="protein sequence ID" value="KTT21841.1"/>
    <property type="molecule type" value="Genomic_DNA"/>
</dbReference>
<dbReference type="Pfam" id="PF03401">
    <property type="entry name" value="TctC"/>
    <property type="match status" value="1"/>
</dbReference>
<dbReference type="PROSITE" id="PS51318">
    <property type="entry name" value="TAT"/>
    <property type="match status" value="1"/>
</dbReference>
<evidence type="ECO:0000256" key="2">
    <source>
        <dbReference type="SAM" id="SignalP"/>
    </source>
</evidence>
<name>A0A147GW46_9BURK</name>
<feature type="chain" id="PRO_5007546734" evidence="2">
    <location>
        <begin position="27"/>
        <end position="342"/>
    </location>
</feature>
<dbReference type="CDD" id="cd07012">
    <property type="entry name" value="PBP2_Bug_TTT"/>
    <property type="match status" value="1"/>
</dbReference>
<dbReference type="RefSeq" id="WP_058641983.1">
    <property type="nucleotide sequence ID" value="NZ_LDSL01000064.1"/>
</dbReference>
<dbReference type="PATRIC" id="fig|433924.3.peg.4155"/>
<protein>
    <submittedName>
        <fullName evidence="3">Receptor</fullName>
    </submittedName>
</protein>
<evidence type="ECO:0000313" key="3">
    <source>
        <dbReference type="EMBL" id="KTT21841.1"/>
    </source>
</evidence>
<dbReference type="PANTHER" id="PTHR42928">
    <property type="entry name" value="TRICARBOXYLATE-BINDING PROTEIN"/>
    <property type="match status" value="1"/>
</dbReference>
<reference evidence="3 4" key="1">
    <citation type="journal article" date="2016" name="Front. Microbiol.">
        <title>Genomic Resource of Rice Seed Associated Bacteria.</title>
        <authorList>
            <person name="Midha S."/>
            <person name="Bansal K."/>
            <person name="Sharma S."/>
            <person name="Kumar N."/>
            <person name="Patil P.P."/>
            <person name="Chaudhry V."/>
            <person name="Patil P.B."/>
        </authorList>
    </citation>
    <scope>NUCLEOTIDE SEQUENCE [LARGE SCALE GENOMIC DNA]</scope>
    <source>
        <strain evidence="3 4">NS331</strain>
    </source>
</reference>
<accession>A0A147GW46</accession>
<dbReference type="SUPFAM" id="SSF53850">
    <property type="entry name" value="Periplasmic binding protein-like II"/>
    <property type="match status" value="1"/>
</dbReference>
<dbReference type="AlphaFoldDB" id="A0A147GW46"/>
<feature type="signal peptide" evidence="2">
    <location>
        <begin position="1"/>
        <end position="26"/>
    </location>
</feature>
<gene>
    <name evidence="3" type="ORF">NS331_10740</name>
</gene>
<dbReference type="InterPro" id="IPR042100">
    <property type="entry name" value="Bug_dom1"/>
</dbReference>
<dbReference type="PANTHER" id="PTHR42928:SF5">
    <property type="entry name" value="BLR1237 PROTEIN"/>
    <property type="match status" value="1"/>
</dbReference>